<accession>A0A1T1H9X3</accession>
<comment type="caution">
    <text evidence="1">The sequence shown here is derived from an EMBL/GenBank/DDBJ whole genome shotgun (WGS) entry which is preliminary data.</text>
</comment>
<proteinExistence type="predicted"/>
<evidence type="ECO:0000313" key="2">
    <source>
        <dbReference type="Proteomes" id="UP000190064"/>
    </source>
</evidence>
<dbReference type="STRING" id="966.BTA35_0213625"/>
<dbReference type="AlphaFoldDB" id="A0A1T1H9X3"/>
<keyword evidence="2" id="KW-1185">Reference proteome</keyword>
<gene>
    <name evidence="1" type="ORF">BTA35_0213625</name>
</gene>
<dbReference type="Proteomes" id="UP000190064">
    <property type="component" value="Unassembled WGS sequence"/>
</dbReference>
<name>A0A1T1H9X3_OCELI</name>
<organism evidence="1 2">
    <name type="scientific">Oceanospirillum linum</name>
    <dbReference type="NCBI Taxonomy" id="966"/>
    <lineage>
        <taxon>Bacteria</taxon>
        <taxon>Pseudomonadati</taxon>
        <taxon>Pseudomonadota</taxon>
        <taxon>Gammaproteobacteria</taxon>
        <taxon>Oceanospirillales</taxon>
        <taxon>Oceanospirillaceae</taxon>
        <taxon>Oceanospirillum</taxon>
    </lineage>
</organism>
<reference evidence="1" key="1">
    <citation type="submission" date="2017-02" db="EMBL/GenBank/DDBJ databases">
        <title>Draft Genome Sequence of the Salt Water Bacterium Oceanospirillum linum ATCC 11336.</title>
        <authorList>
            <person name="Trachtenberg A.M."/>
            <person name="Carney J.G."/>
            <person name="Linnane J.D."/>
            <person name="Rheaume B.A."/>
            <person name="Pitts N.L."/>
            <person name="Mykles D.L."/>
            <person name="Maclea K.S."/>
        </authorList>
    </citation>
    <scope>NUCLEOTIDE SEQUENCE [LARGE SCALE GENOMIC DNA]</scope>
    <source>
        <strain evidence="1">ATCC 11336</strain>
    </source>
</reference>
<protein>
    <submittedName>
        <fullName evidence="1">Uncharacterized protein</fullName>
    </submittedName>
</protein>
<evidence type="ECO:0000313" key="1">
    <source>
        <dbReference type="EMBL" id="OOV86530.1"/>
    </source>
</evidence>
<sequence length="72" mass="7578">MQSIDPVDDSATVVLSAAFDTDNGFDDSALPAEKIYLTDLLLHKVALISLPAPALGLPVSSFLIRAPPVMLV</sequence>
<dbReference type="EMBL" id="MTSD02000006">
    <property type="protein sequence ID" value="OOV86530.1"/>
    <property type="molecule type" value="Genomic_DNA"/>
</dbReference>